<sequence>DIHKDGMFPKGEGDDRKKLKGITGIKESELMDPAKQVSAQAHTSPETTRGGQRIRARKAAMDLSAPRGAYYVEFGKHCAMTHQEARSQCLGYARRYVQQAGNADSSTGLEQYASWLNAAAVAEDCDPLEGPKPKEDKISNMQNMMQEMVGAISQLSAKAKGLEASGSASVSETDKSWQELRALSTHQQRLIAHAIWEQGGEKEFEVLMAGHDGVHLMELRCSPMSSLGSEMEKKGGKGRGPLSPVTMGLNGRSSNPAPVDKTRQRRVQAIRECKGAVQVACDQAASGRAHNMIRTMVDDLEIIAVRVAGCELGAKTSDGGIAKKEWLVAATPPRMAARLEVECPRGHVHKHLQGRGVTAASAYSPAEMARRAVGAMLGSESGDYLQFVKDATTCATASSSEKPDKPVQEPNDKSSPYEDAKIHSWRASVHRGRGRASRAAMKAALRRQGAPERVIDACMQQPPALLASLEGGPAKWRHIQAGQFEWRHPCLKEKLEASMITDEGRRVRVAKWQ</sequence>
<feature type="region of interest" description="Disordered" evidence="1">
    <location>
        <begin position="395"/>
        <end position="419"/>
    </location>
</feature>
<reference evidence="2" key="1">
    <citation type="submission" date="2023-10" db="EMBL/GenBank/DDBJ databases">
        <authorList>
            <person name="Chen Y."/>
            <person name="Shah S."/>
            <person name="Dougan E. K."/>
            <person name="Thang M."/>
            <person name="Chan C."/>
        </authorList>
    </citation>
    <scope>NUCLEOTIDE SEQUENCE [LARGE SCALE GENOMIC DNA]</scope>
</reference>
<evidence type="ECO:0000313" key="2">
    <source>
        <dbReference type="EMBL" id="CAK0883511.1"/>
    </source>
</evidence>
<evidence type="ECO:0000256" key="1">
    <source>
        <dbReference type="SAM" id="MobiDB-lite"/>
    </source>
</evidence>
<feature type="region of interest" description="Disordered" evidence="1">
    <location>
        <begin position="30"/>
        <end position="56"/>
    </location>
</feature>
<keyword evidence="3" id="KW-1185">Reference proteome</keyword>
<protein>
    <submittedName>
        <fullName evidence="2">Uncharacterized protein</fullName>
    </submittedName>
</protein>
<dbReference type="EMBL" id="CAUYUJ010018424">
    <property type="protein sequence ID" value="CAK0883511.1"/>
    <property type="molecule type" value="Genomic_DNA"/>
</dbReference>
<feature type="compositionally biased region" description="Basic and acidic residues" evidence="1">
    <location>
        <begin position="401"/>
        <end position="419"/>
    </location>
</feature>
<feature type="non-terminal residue" evidence="2">
    <location>
        <position position="1"/>
    </location>
</feature>
<feature type="compositionally biased region" description="Polar residues" evidence="1">
    <location>
        <begin position="37"/>
        <end position="50"/>
    </location>
</feature>
<dbReference type="Proteomes" id="UP001189429">
    <property type="component" value="Unassembled WGS sequence"/>
</dbReference>
<comment type="caution">
    <text evidence="2">The sequence shown here is derived from an EMBL/GenBank/DDBJ whole genome shotgun (WGS) entry which is preliminary data.</text>
</comment>
<gene>
    <name evidence="2" type="ORF">PCOR1329_LOCUS65712</name>
</gene>
<organism evidence="2 3">
    <name type="scientific">Prorocentrum cordatum</name>
    <dbReference type="NCBI Taxonomy" id="2364126"/>
    <lineage>
        <taxon>Eukaryota</taxon>
        <taxon>Sar</taxon>
        <taxon>Alveolata</taxon>
        <taxon>Dinophyceae</taxon>
        <taxon>Prorocentrales</taxon>
        <taxon>Prorocentraceae</taxon>
        <taxon>Prorocentrum</taxon>
    </lineage>
</organism>
<feature type="compositionally biased region" description="Basic and acidic residues" evidence="1">
    <location>
        <begin position="1"/>
        <end position="17"/>
    </location>
</feature>
<feature type="region of interest" description="Disordered" evidence="1">
    <location>
        <begin position="1"/>
        <end position="20"/>
    </location>
</feature>
<proteinExistence type="predicted"/>
<evidence type="ECO:0000313" key="3">
    <source>
        <dbReference type="Proteomes" id="UP001189429"/>
    </source>
</evidence>
<accession>A0ABN9WB62</accession>
<feature type="region of interest" description="Disordered" evidence="1">
    <location>
        <begin position="226"/>
        <end position="262"/>
    </location>
</feature>
<name>A0ABN9WB62_9DINO</name>